<dbReference type="GO" id="GO:0008173">
    <property type="term" value="F:RNA methyltransferase activity"/>
    <property type="evidence" value="ECO:0007669"/>
    <property type="project" value="InterPro"/>
</dbReference>
<feature type="domain" description="tRNA/rRNA methyltransferase SpoU type" evidence="4">
    <location>
        <begin position="100"/>
        <end position="239"/>
    </location>
</feature>
<dbReference type="SUPFAM" id="SSF55315">
    <property type="entry name" value="L30e-like"/>
    <property type="match status" value="1"/>
</dbReference>
<dbReference type="GO" id="GO:0003723">
    <property type="term" value="F:RNA binding"/>
    <property type="evidence" value="ECO:0007669"/>
    <property type="project" value="InterPro"/>
</dbReference>
<sequence>MLTKNAIKHIKSLSQKKFRRELGLFVAEGVKLVDELIAGKFRIKEVYRTEAYPIPNVDCRINTVSMSEMKRISNLVTPTDVLAIVAYPTYSLVPKITTELVLALDTVQDPGNLGTIIRLADWFGIDTIVCSEGCADAFSPKTIQATMGAIAHVKIHYTNLEQWLKQQVDVPIYGACMAGENIYSLKKSNQGIIVMGNEGNGISPKVEKLLTHKVTIPSFAKNRTHVESLNVAMATAIFLSEFQGH</sequence>
<dbReference type="GO" id="GO:0032259">
    <property type="term" value="P:methylation"/>
    <property type="evidence" value="ECO:0007669"/>
    <property type="project" value="UniProtKB-KW"/>
</dbReference>
<dbReference type="KEGG" id="ttz:FHG85_04340"/>
<dbReference type="InterPro" id="IPR029064">
    <property type="entry name" value="Ribosomal_eL30-like_sf"/>
</dbReference>
<gene>
    <name evidence="6" type="ORF">FHG85_04340</name>
</gene>
<dbReference type="AlphaFoldDB" id="A0A7D3XXZ4"/>
<dbReference type="InterPro" id="IPR029026">
    <property type="entry name" value="tRNA_m1G_MTases_N"/>
</dbReference>
<evidence type="ECO:0000259" key="4">
    <source>
        <dbReference type="Pfam" id="PF00588"/>
    </source>
</evidence>
<dbReference type="SUPFAM" id="SSF75217">
    <property type="entry name" value="alpha/beta knot"/>
    <property type="match status" value="1"/>
</dbReference>
<evidence type="ECO:0000313" key="6">
    <source>
        <dbReference type="EMBL" id="QKG81211.1"/>
    </source>
</evidence>
<dbReference type="InterPro" id="IPR053888">
    <property type="entry name" value="MRM3-like_sub_bind"/>
</dbReference>
<protein>
    <submittedName>
        <fullName evidence="6">RNA methyltransferase</fullName>
    </submittedName>
</protein>
<keyword evidence="7" id="KW-1185">Reference proteome</keyword>
<name>A0A7D3XXZ4_9BACT</name>
<keyword evidence="3 6" id="KW-0808">Transferase</keyword>
<dbReference type="InterPro" id="IPR001537">
    <property type="entry name" value="SpoU_MeTrfase"/>
</dbReference>
<dbReference type="InterPro" id="IPR051259">
    <property type="entry name" value="rRNA_Methyltransferase"/>
</dbReference>
<dbReference type="Pfam" id="PF00588">
    <property type="entry name" value="SpoU_methylase"/>
    <property type="match status" value="1"/>
</dbReference>
<dbReference type="CDD" id="cd18109">
    <property type="entry name" value="SpoU-like_RNA-MTase"/>
    <property type="match status" value="1"/>
</dbReference>
<dbReference type="Gene3D" id="3.30.1330.30">
    <property type="match status" value="1"/>
</dbReference>
<organism evidence="6 7">
    <name type="scientific">Tenuifilum thalassicum</name>
    <dbReference type="NCBI Taxonomy" id="2590900"/>
    <lineage>
        <taxon>Bacteria</taxon>
        <taxon>Pseudomonadati</taxon>
        <taxon>Bacteroidota</taxon>
        <taxon>Bacteroidia</taxon>
        <taxon>Bacteroidales</taxon>
        <taxon>Tenuifilaceae</taxon>
        <taxon>Tenuifilum</taxon>
    </lineage>
</organism>
<dbReference type="Proteomes" id="UP000500961">
    <property type="component" value="Chromosome"/>
</dbReference>
<reference evidence="6 7" key="1">
    <citation type="submission" date="2019-07" db="EMBL/GenBank/DDBJ databases">
        <title>Thalassofilum flectens gen. nov., sp. nov., a novel moderate thermophilic anaerobe from a shallow sea hot spring in Kunashir Island (Russia), representing a new family in the order Bacteroidales, and proposal of Thalassofilacea fam. nov.</title>
        <authorList>
            <person name="Kochetkova T.V."/>
            <person name="Podosokorskaya O.A."/>
            <person name="Novikov A."/>
            <person name="Elcheninov A.G."/>
            <person name="Toshchakov S.V."/>
            <person name="Kublanov I.V."/>
        </authorList>
    </citation>
    <scope>NUCLEOTIDE SEQUENCE [LARGE SCALE GENOMIC DNA]</scope>
    <source>
        <strain evidence="6 7">38-H</strain>
    </source>
</reference>
<dbReference type="Gene3D" id="3.40.1280.10">
    <property type="match status" value="1"/>
</dbReference>
<comment type="similarity">
    <text evidence="1">Belongs to the class IV-like SAM-binding methyltransferase superfamily. RNA methyltransferase TrmH family.</text>
</comment>
<accession>A0A7D3XXZ4</accession>
<dbReference type="Pfam" id="PF22435">
    <property type="entry name" value="MRM3-like_sub_bind"/>
    <property type="match status" value="1"/>
</dbReference>
<dbReference type="PANTHER" id="PTHR43191">
    <property type="entry name" value="RRNA METHYLTRANSFERASE 3"/>
    <property type="match status" value="1"/>
</dbReference>
<proteinExistence type="inferred from homology"/>
<dbReference type="RefSeq" id="WP_173076756.1">
    <property type="nucleotide sequence ID" value="NZ_CP041345.1"/>
</dbReference>
<evidence type="ECO:0000256" key="3">
    <source>
        <dbReference type="ARBA" id="ARBA00022679"/>
    </source>
</evidence>
<dbReference type="GO" id="GO:0006396">
    <property type="term" value="P:RNA processing"/>
    <property type="evidence" value="ECO:0007669"/>
    <property type="project" value="InterPro"/>
</dbReference>
<keyword evidence="2 6" id="KW-0489">Methyltransferase</keyword>
<dbReference type="EMBL" id="CP041345">
    <property type="protein sequence ID" value="QKG81211.1"/>
    <property type="molecule type" value="Genomic_DNA"/>
</dbReference>
<evidence type="ECO:0000259" key="5">
    <source>
        <dbReference type="Pfam" id="PF22435"/>
    </source>
</evidence>
<evidence type="ECO:0000313" key="7">
    <source>
        <dbReference type="Proteomes" id="UP000500961"/>
    </source>
</evidence>
<feature type="domain" description="MRM3-like substrate binding" evidence="5">
    <location>
        <begin position="5"/>
        <end position="83"/>
    </location>
</feature>
<evidence type="ECO:0000256" key="2">
    <source>
        <dbReference type="ARBA" id="ARBA00022603"/>
    </source>
</evidence>
<dbReference type="InterPro" id="IPR029028">
    <property type="entry name" value="Alpha/beta_knot_MTases"/>
</dbReference>
<dbReference type="PANTHER" id="PTHR43191:SF2">
    <property type="entry name" value="RRNA METHYLTRANSFERASE 3, MITOCHONDRIAL"/>
    <property type="match status" value="1"/>
</dbReference>
<evidence type="ECO:0000256" key="1">
    <source>
        <dbReference type="ARBA" id="ARBA00007228"/>
    </source>
</evidence>